<accession>A0A4D4JJE7</accession>
<gene>
    <name evidence="1" type="ORF">GTS_56660</name>
</gene>
<proteinExistence type="predicted"/>
<evidence type="ECO:0000313" key="2">
    <source>
        <dbReference type="Proteomes" id="UP000298860"/>
    </source>
</evidence>
<evidence type="ECO:0000313" key="1">
    <source>
        <dbReference type="EMBL" id="GDY34033.1"/>
    </source>
</evidence>
<keyword evidence="2" id="KW-1185">Reference proteome</keyword>
<reference evidence="2" key="1">
    <citation type="submission" date="2019-04" db="EMBL/GenBank/DDBJ databases">
        <title>Draft genome sequence of Pseudonocardiaceae bacterium SL3-2-4.</title>
        <authorList>
            <person name="Ningsih F."/>
            <person name="Yokota A."/>
            <person name="Sakai Y."/>
            <person name="Nanatani K."/>
            <person name="Yabe S."/>
            <person name="Oetari A."/>
            <person name="Sjamsuridzal W."/>
        </authorList>
    </citation>
    <scope>NUCLEOTIDE SEQUENCE [LARGE SCALE GENOMIC DNA]</scope>
    <source>
        <strain evidence="2">SL3-2-4</strain>
    </source>
</reference>
<comment type="caution">
    <text evidence="1">The sequence shown here is derived from an EMBL/GenBank/DDBJ whole genome shotgun (WGS) entry which is preliminary data.</text>
</comment>
<dbReference type="EMBL" id="BJFL01000083">
    <property type="protein sequence ID" value="GDY34033.1"/>
    <property type="molecule type" value="Genomic_DNA"/>
</dbReference>
<organism evidence="1 2">
    <name type="scientific">Gandjariella thermophila</name>
    <dbReference type="NCBI Taxonomy" id="1931992"/>
    <lineage>
        <taxon>Bacteria</taxon>
        <taxon>Bacillati</taxon>
        <taxon>Actinomycetota</taxon>
        <taxon>Actinomycetes</taxon>
        <taxon>Pseudonocardiales</taxon>
        <taxon>Pseudonocardiaceae</taxon>
        <taxon>Gandjariella</taxon>
    </lineage>
</organism>
<dbReference type="AlphaFoldDB" id="A0A4D4JJE7"/>
<protein>
    <submittedName>
        <fullName evidence="1">Uncharacterized protein</fullName>
    </submittedName>
</protein>
<name>A0A4D4JJE7_9PSEU</name>
<dbReference type="Proteomes" id="UP000298860">
    <property type="component" value="Unassembled WGS sequence"/>
</dbReference>
<sequence>MRSARGVRQTSAAMSTDCQAMRQSWIVTMAALTVLNEHQVPPPSAITPAEEDQATHDLNIGAAASGSRVRHG</sequence>